<proteinExistence type="predicted"/>
<dbReference type="InterPro" id="IPR001611">
    <property type="entry name" value="Leu-rich_rpt"/>
</dbReference>
<dbReference type="Pfam" id="PF18962">
    <property type="entry name" value="Por_Secre_tail"/>
    <property type="match status" value="1"/>
</dbReference>
<dbReference type="NCBIfam" id="TIGR04183">
    <property type="entry name" value="Por_Secre_tail"/>
    <property type="match status" value="1"/>
</dbReference>
<dbReference type="AlphaFoldDB" id="A0A2W7I8T2"/>
<dbReference type="PROSITE" id="PS51450">
    <property type="entry name" value="LRR"/>
    <property type="match status" value="1"/>
</dbReference>
<dbReference type="SUPFAM" id="SSF52058">
    <property type="entry name" value="L domain-like"/>
    <property type="match status" value="2"/>
</dbReference>
<dbReference type="InterPro" id="IPR036179">
    <property type="entry name" value="Ig-like_dom_sf"/>
</dbReference>
<dbReference type="PROSITE" id="PS50835">
    <property type="entry name" value="IG_LIKE"/>
    <property type="match status" value="1"/>
</dbReference>
<evidence type="ECO:0000256" key="3">
    <source>
        <dbReference type="ARBA" id="ARBA00022614"/>
    </source>
</evidence>
<reference evidence="9 10" key="1">
    <citation type="submission" date="2018-06" db="EMBL/GenBank/DDBJ databases">
        <title>Genomic Encyclopedia of Archaeal and Bacterial Type Strains, Phase II (KMG-II): from individual species to whole genera.</title>
        <authorList>
            <person name="Goeker M."/>
        </authorList>
    </citation>
    <scope>NUCLEOTIDE SEQUENCE [LARGE SCALE GENOMIC DNA]</scope>
    <source>
        <strain evidence="9 10">DSM 15361</strain>
    </source>
</reference>
<keyword evidence="3" id="KW-0433">Leucine-rich repeat</keyword>
<dbReference type="SUPFAM" id="SSF48726">
    <property type="entry name" value="Immunoglobulin"/>
    <property type="match status" value="1"/>
</dbReference>
<comment type="subcellular location">
    <subcellularLocation>
        <location evidence="1">Cell membrane</location>
    </subcellularLocation>
</comment>
<dbReference type="FunFam" id="3.80.10.10:FF:000383">
    <property type="entry name" value="Leucine-rich repeat receptor protein kinase EMS1"/>
    <property type="match status" value="1"/>
</dbReference>
<evidence type="ECO:0000256" key="6">
    <source>
        <dbReference type="ARBA" id="ARBA00023157"/>
    </source>
</evidence>
<sequence length="700" mass="78042">MKKLLLLTICFLSVFSTYSQVPTSERNALIAIYNALDGPNWGNSTNWNTTHPVNTWEYVSTAMVNNQEHVVSLNFTNNSDLSGNFPTEFTDLTELKLFIAEGANLSGPIPANIGDLTKLETFAVGNPNGWGNNQLSGSIPASIVNCTQLTGLALNHNKLSGDIPDLTGLPNLNTLWINGNHFEFGDFEDEFIIYNTLNFEYQNQRLIGNKVTEIVPVNSSYTITSPISGNNNVYEWYHNRTLIPGATNSTLQVTINNTNDYGDYVSKVTNTVVTGLELESEIIMLDDYPNNKPEYPFLAQLYSNTNGSSWNDNTNWLDNTKPLHDWKGIDMKNGRLNSLILIDNNLDGSIPSNIDLLSEAKLFRLDINQLTGNIPSTIGNLTNLEILALQQNQLTGNIPTSIGNLINLTMLWLDYNLFSGSIPSQIGNLTSLNHLLLDSCGLSGNVPSSFENLVNLSWLSLSGHNWNINGISYSNNLSGDLPDFTNMPYLGAFTISHNQFEFADIANEYDYYVNNIPQFSFNPQYTIDTEDDINIQPGDDVTLTVNYQDPSGKLTATSTFQWYKDDVVIPGATNNLYTITNAQTTDSGDYYCKIVNPAYPDFEIQRRMIHLTVGGLDTQNIKNEIFTFFPNPVKETLNLKLEQSDAQIQLYDIQGKVILEVKSINEDKLQLNLSSLPNGTYFLKVRMIDGSTSVKKIIKQ</sequence>
<dbReference type="SMART" id="SM00409">
    <property type="entry name" value="IG"/>
    <property type="match status" value="1"/>
</dbReference>
<feature type="chain" id="PRO_5015888637" evidence="7">
    <location>
        <begin position="20"/>
        <end position="700"/>
    </location>
</feature>
<evidence type="ECO:0000313" key="10">
    <source>
        <dbReference type="Proteomes" id="UP000249542"/>
    </source>
</evidence>
<dbReference type="GO" id="GO:0005886">
    <property type="term" value="C:plasma membrane"/>
    <property type="evidence" value="ECO:0007669"/>
    <property type="project" value="UniProtKB-SubCell"/>
</dbReference>
<dbReference type="InterPro" id="IPR007110">
    <property type="entry name" value="Ig-like_dom"/>
</dbReference>
<comment type="caution">
    <text evidence="9">The sequence shown here is derived from an EMBL/GenBank/DDBJ whole genome shotgun (WGS) entry which is preliminary data.</text>
</comment>
<evidence type="ECO:0000256" key="1">
    <source>
        <dbReference type="ARBA" id="ARBA00004236"/>
    </source>
</evidence>
<dbReference type="Gene3D" id="2.60.40.10">
    <property type="entry name" value="Immunoglobulins"/>
    <property type="match status" value="2"/>
</dbReference>
<feature type="domain" description="Ig-like" evidence="8">
    <location>
        <begin position="523"/>
        <end position="609"/>
    </location>
</feature>
<keyword evidence="5" id="KW-0677">Repeat</keyword>
<name>A0A2W7I8T2_9FLAO</name>
<dbReference type="EMBL" id="QKYV01000003">
    <property type="protein sequence ID" value="PZW41475.1"/>
    <property type="molecule type" value="Genomic_DNA"/>
</dbReference>
<keyword evidence="6" id="KW-1015">Disulfide bond</keyword>
<dbReference type="InterPro" id="IPR003599">
    <property type="entry name" value="Ig_sub"/>
</dbReference>
<accession>A0A2W7I8T2</accession>
<gene>
    <name evidence="9" type="ORF">LX95_01151</name>
</gene>
<keyword evidence="10" id="KW-1185">Reference proteome</keyword>
<evidence type="ECO:0000256" key="4">
    <source>
        <dbReference type="ARBA" id="ARBA00022729"/>
    </source>
</evidence>
<organism evidence="9 10">
    <name type="scientific">Mesonia algae</name>
    <dbReference type="NCBI Taxonomy" id="213248"/>
    <lineage>
        <taxon>Bacteria</taxon>
        <taxon>Pseudomonadati</taxon>
        <taxon>Bacteroidota</taxon>
        <taxon>Flavobacteriia</taxon>
        <taxon>Flavobacteriales</taxon>
        <taxon>Flavobacteriaceae</taxon>
        <taxon>Mesonia</taxon>
    </lineage>
</organism>
<evidence type="ECO:0000256" key="2">
    <source>
        <dbReference type="ARBA" id="ARBA00022475"/>
    </source>
</evidence>
<dbReference type="FunFam" id="3.80.10.10:FF:000041">
    <property type="entry name" value="LRR receptor-like serine/threonine-protein kinase ERECTA"/>
    <property type="match status" value="1"/>
</dbReference>
<evidence type="ECO:0000259" key="8">
    <source>
        <dbReference type="PROSITE" id="PS50835"/>
    </source>
</evidence>
<evidence type="ECO:0000256" key="7">
    <source>
        <dbReference type="SAM" id="SignalP"/>
    </source>
</evidence>
<evidence type="ECO:0000313" key="9">
    <source>
        <dbReference type="EMBL" id="PZW41475.1"/>
    </source>
</evidence>
<dbReference type="RefSeq" id="WP_111540483.1">
    <property type="nucleotide sequence ID" value="NZ_QKYV01000003.1"/>
</dbReference>
<dbReference type="InterPro" id="IPR026444">
    <property type="entry name" value="Secre_tail"/>
</dbReference>
<dbReference type="InterPro" id="IPR032675">
    <property type="entry name" value="LRR_dom_sf"/>
</dbReference>
<dbReference type="PANTHER" id="PTHR48059:SF30">
    <property type="entry name" value="OS06G0587000 PROTEIN"/>
    <property type="match status" value="1"/>
</dbReference>
<keyword evidence="4 7" id="KW-0732">Signal</keyword>
<evidence type="ECO:0000256" key="5">
    <source>
        <dbReference type="ARBA" id="ARBA00022737"/>
    </source>
</evidence>
<keyword evidence="2" id="KW-0472">Membrane</keyword>
<dbReference type="InterPro" id="IPR051848">
    <property type="entry name" value="PGIP"/>
</dbReference>
<dbReference type="PANTHER" id="PTHR48059">
    <property type="entry name" value="POLYGALACTURONASE INHIBITOR 1"/>
    <property type="match status" value="1"/>
</dbReference>
<dbReference type="Gene3D" id="3.80.10.10">
    <property type="entry name" value="Ribonuclease Inhibitor"/>
    <property type="match status" value="3"/>
</dbReference>
<dbReference type="Proteomes" id="UP000249542">
    <property type="component" value="Unassembled WGS sequence"/>
</dbReference>
<protein>
    <submittedName>
        <fullName evidence="9">Putative secreted protein (Por secretion system target)</fullName>
    </submittedName>
</protein>
<feature type="signal peptide" evidence="7">
    <location>
        <begin position="1"/>
        <end position="19"/>
    </location>
</feature>
<keyword evidence="2" id="KW-1003">Cell membrane</keyword>
<dbReference type="Pfam" id="PF23598">
    <property type="entry name" value="LRR_14"/>
    <property type="match status" value="1"/>
</dbReference>
<dbReference type="Pfam" id="PF13895">
    <property type="entry name" value="Ig_2"/>
    <property type="match status" value="1"/>
</dbReference>
<dbReference type="InterPro" id="IPR055414">
    <property type="entry name" value="LRR_R13L4/SHOC2-like"/>
</dbReference>
<dbReference type="InterPro" id="IPR013783">
    <property type="entry name" value="Ig-like_fold"/>
</dbReference>